<name>A0ABQ9FYX7_TEGGR</name>
<gene>
    <name evidence="1" type="ORF">KUTeg_000018</name>
</gene>
<comment type="caution">
    <text evidence="1">The sequence shown here is derived from an EMBL/GenBank/DDBJ whole genome shotgun (WGS) entry which is preliminary data.</text>
</comment>
<keyword evidence="2" id="KW-1185">Reference proteome</keyword>
<evidence type="ECO:0000313" key="1">
    <source>
        <dbReference type="EMBL" id="KAJ8322429.1"/>
    </source>
</evidence>
<feature type="non-terminal residue" evidence="1">
    <location>
        <position position="72"/>
    </location>
</feature>
<proteinExistence type="predicted"/>
<organism evidence="1 2">
    <name type="scientific">Tegillarca granosa</name>
    <name type="common">Malaysian cockle</name>
    <name type="synonym">Anadara granosa</name>
    <dbReference type="NCBI Taxonomy" id="220873"/>
    <lineage>
        <taxon>Eukaryota</taxon>
        <taxon>Metazoa</taxon>
        <taxon>Spiralia</taxon>
        <taxon>Lophotrochozoa</taxon>
        <taxon>Mollusca</taxon>
        <taxon>Bivalvia</taxon>
        <taxon>Autobranchia</taxon>
        <taxon>Pteriomorphia</taxon>
        <taxon>Arcoida</taxon>
        <taxon>Arcoidea</taxon>
        <taxon>Arcidae</taxon>
        <taxon>Tegillarca</taxon>
    </lineage>
</organism>
<reference evidence="1 2" key="1">
    <citation type="submission" date="2022-12" db="EMBL/GenBank/DDBJ databases">
        <title>Chromosome-level genome of Tegillarca granosa.</title>
        <authorList>
            <person name="Kim J."/>
        </authorList>
    </citation>
    <scope>NUCLEOTIDE SEQUENCE [LARGE SCALE GENOMIC DNA]</scope>
    <source>
        <strain evidence="1">Teg-2019</strain>
        <tissue evidence="1">Adductor muscle</tissue>
    </source>
</reference>
<protein>
    <submittedName>
        <fullName evidence="1">Uncharacterized protein</fullName>
    </submittedName>
</protein>
<sequence length="72" mass="8500">MRANRFLMPMDLSVNKSVKHFMKSEFEKWYADQISEELKKSRGRQESSSGVISYCHEITRCKMDCESVQLHP</sequence>
<evidence type="ECO:0000313" key="2">
    <source>
        <dbReference type="Proteomes" id="UP001217089"/>
    </source>
</evidence>
<dbReference type="EMBL" id="JARBDR010000005">
    <property type="protein sequence ID" value="KAJ8322429.1"/>
    <property type="molecule type" value="Genomic_DNA"/>
</dbReference>
<accession>A0ABQ9FYX7</accession>
<dbReference type="Proteomes" id="UP001217089">
    <property type="component" value="Unassembled WGS sequence"/>
</dbReference>